<evidence type="ECO:0000256" key="1">
    <source>
        <dbReference type="SAM" id="Phobius"/>
    </source>
</evidence>
<keyword evidence="1" id="KW-1133">Transmembrane helix</keyword>
<keyword evidence="3" id="KW-1185">Reference proteome</keyword>
<keyword evidence="1" id="KW-0472">Membrane</keyword>
<gene>
    <name evidence="2" type="ORF">CA13_30240</name>
</gene>
<dbReference type="Proteomes" id="UP000315010">
    <property type="component" value="Unassembled WGS sequence"/>
</dbReference>
<reference evidence="2 3" key="1">
    <citation type="submission" date="2019-02" db="EMBL/GenBank/DDBJ databases">
        <title>Deep-cultivation of Planctomycetes and their phenomic and genomic characterization uncovers novel biology.</title>
        <authorList>
            <person name="Wiegand S."/>
            <person name="Jogler M."/>
            <person name="Boedeker C."/>
            <person name="Pinto D."/>
            <person name="Vollmers J."/>
            <person name="Rivas-Marin E."/>
            <person name="Kohn T."/>
            <person name="Peeters S.H."/>
            <person name="Heuer A."/>
            <person name="Rast P."/>
            <person name="Oberbeckmann S."/>
            <person name="Bunk B."/>
            <person name="Jeske O."/>
            <person name="Meyerdierks A."/>
            <person name="Storesund J.E."/>
            <person name="Kallscheuer N."/>
            <person name="Luecker S."/>
            <person name="Lage O.M."/>
            <person name="Pohl T."/>
            <person name="Merkel B.J."/>
            <person name="Hornburger P."/>
            <person name="Mueller R.-W."/>
            <person name="Bruemmer F."/>
            <person name="Labrenz M."/>
            <person name="Spormann A.M."/>
            <person name="Op Den Camp H."/>
            <person name="Overmann J."/>
            <person name="Amann R."/>
            <person name="Jetten M.S.M."/>
            <person name="Mascher T."/>
            <person name="Medema M.H."/>
            <person name="Devos D.P."/>
            <person name="Kaster A.-K."/>
            <person name="Ovreas L."/>
            <person name="Rohde M."/>
            <person name="Galperin M.Y."/>
            <person name="Jogler C."/>
        </authorList>
    </citation>
    <scope>NUCLEOTIDE SEQUENCE [LARGE SCALE GENOMIC DNA]</scope>
    <source>
        <strain evidence="2 3">CA13</strain>
    </source>
</reference>
<protein>
    <submittedName>
        <fullName evidence="2">Uncharacterized protein</fullName>
    </submittedName>
</protein>
<name>A0A5C5Z420_9BACT</name>
<sequence length="105" mass="12175">MPRRTFPPWILATTIVMFPLMTIESFSFRDKTNMTALLGLDTDSQFSVSLAISIPQSRRRLEIDFRFVARITNHRQDGHTHLVQGIENTDQVRLIFHLTFMIVIG</sequence>
<feature type="transmembrane region" description="Helical" evidence="1">
    <location>
        <begin position="6"/>
        <end position="23"/>
    </location>
</feature>
<accession>A0A5C5Z420</accession>
<proteinExistence type="predicted"/>
<dbReference type="EMBL" id="SJPJ01000001">
    <property type="protein sequence ID" value="TWT81571.1"/>
    <property type="molecule type" value="Genomic_DNA"/>
</dbReference>
<dbReference type="AlphaFoldDB" id="A0A5C5Z420"/>
<evidence type="ECO:0000313" key="2">
    <source>
        <dbReference type="EMBL" id="TWT81571.1"/>
    </source>
</evidence>
<keyword evidence="1" id="KW-0812">Transmembrane</keyword>
<organism evidence="2 3">
    <name type="scientific">Novipirellula herctigrandis</name>
    <dbReference type="NCBI Taxonomy" id="2527986"/>
    <lineage>
        <taxon>Bacteria</taxon>
        <taxon>Pseudomonadati</taxon>
        <taxon>Planctomycetota</taxon>
        <taxon>Planctomycetia</taxon>
        <taxon>Pirellulales</taxon>
        <taxon>Pirellulaceae</taxon>
        <taxon>Novipirellula</taxon>
    </lineage>
</organism>
<comment type="caution">
    <text evidence="2">The sequence shown here is derived from an EMBL/GenBank/DDBJ whole genome shotgun (WGS) entry which is preliminary data.</text>
</comment>
<evidence type="ECO:0000313" key="3">
    <source>
        <dbReference type="Proteomes" id="UP000315010"/>
    </source>
</evidence>